<keyword evidence="2" id="KW-1185">Reference proteome</keyword>
<evidence type="ECO:0000313" key="2">
    <source>
        <dbReference type="Proteomes" id="UP001347796"/>
    </source>
</evidence>
<sequence>MLPFYTVEKEGFNRMLKAFDSRYNLQGRKYFSSAIPKLYQTVYDQILEEVLMASFYAGTTDLWSSKVMEPYMSYTIHYIDQDWNLITRHLQTIFFPSTIRSERCARLLGTGRR</sequence>
<reference evidence="1 2" key="1">
    <citation type="submission" date="2024-01" db="EMBL/GenBank/DDBJ databases">
        <title>The genome of the rayed Mediterranean limpet Patella caerulea (Linnaeus, 1758).</title>
        <authorList>
            <person name="Anh-Thu Weber A."/>
            <person name="Halstead-Nussloch G."/>
        </authorList>
    </citation>
    <scope>NUCLEOTIDE SEQUENCE [LARGE SCALE GENOMIC DNA]</scope>
    <source>
        <strain evidence="1">AATW-2023a</strain>
        <tissue evidence="1">Whole specimen</tissue>
    </source>
</reference>
<dbReference type="Proteomes" id="UP001347796">
    <property type="component" value="Unassembled WGS sequence"/>
</dbReference>
<name>A0AAN8JPW8_PATCE</name>
<dbReference type="InterPro" id="IPR052035">
    <property type="entry name" value="ZnF_BED_domain_contain"/>
</dbReference>
<dbReference type="EMBL" id="JAZGQO010000007">
    <property type="protein sequence ID" value="KAK6181771.1"/>
    <property type="molecule type" value="Genomic_DNA"/>
</dbReference>
<organism evidence="1 2">
    <name type="scientific">Patella caerulea</name>
    <name type="common">Rayed Mediterranean limpet</name>
    <dbReference type="NCBI Taxonomy" id="87958"/>
    <lineage>
        <taxon>Eukaryota</taxon>
        <taxon>Metazoa</taxon>
        <taxon>Spiralia</taxon>
        <taxon>Lophotrochozoa</taxon>
        <taxon>Mollusca</taxon>
        <taxon>Gastropoda</taxon>
        <taxon>Patellogastropoda</taxon>
        <taxon>Patelloidea</taxon>
        <taxon>Patellidae</taxon>
        <taxon>Patella</taxon>
    </lineage>
</organism>
<accession>A0AAN8JPW8</accession>
<gene>
    <name evidence="1" type="ORF">SNE40_009558</name>
</gene>
<dbReference type="PANTHER" id="PTHR46481">
    <property type="entry name" value="ZINC FINGER BED DOMAIN-CONTAINING PROTEIN 4"/>
    <property type="match status" value="1"/>
</dbReference>
<evidence type="ECO:0000313" key="1">
    <source>
        <dbReference type="EMBL" id="KAK6181771.1"/>
    </source>
</evidence>
<dbReference type="AlphaFoldDB" id="A0AAN8JPW8"/>
<comment type="caution">
    <text evidence="1">The sequence shown here is derived from an EMBL/GenBank/DDBJ whole genome shotgun (WGS) entry which is preliminary data.</text>
</comment>
<protein>
    <submittedName>
        <fullName evidence="1">Uncharacterized protein</fullName>
    </submittedName>
</protein>
<proteinExistence type="predicted"/>
<dbReference type="PANTHER" id="PTHR46481:SF9">
    <property type="entry name" value="ZINC FINGER BED DOMAIN-CONTAINING PROTEIN 1-LIKE"/>
    <property type="match status" value="1"/>
</dbReference>